<gene>
    <name evidence="4" type="ORF">GBAR_LOCUS10441</name>
</gene>
<dbReference type="InterPro" id="IPR008012">
    <property type="entry name" value="Ump1"/>
</dbReference>
<dbReference type="AlphaFoldDB" id="A0AA35RVD1"/>
<feature type="compositionally biased region" description="Polar residues" evidence="3">
    <location>
        <begin position="11"/>
        <end position="20"/>
    </location>
</feature>
<dbReference type="Proteomes" id="UP001174909">
    <property type="component" value="Unassembled WGS sequence"/>
</dbReference>
<protein>
    <submittedName>
        <fullName evidence="4">Proteasome maturation protein</fullName>
    </submittedName>
</protein>
<dbReference type="GO" id="GO:0000502">
    <property type="term" value="C:proteasome complex"/>
    <property type="evidence" value="ECO:0007669"/>
    <property type="project" value="UniProtKB-KW"/>
</dbReference>
<comment type="caution">
    <text evidence="4">The sequence shown here is derived from an EMBL/GenBank/DDBJ whole genome shotgun (WGS) entry which is preliminary data.</text>
</comment>
<proteinExistence type="inferred from homology"/>
<name>A0AA35RVD1_GEOBA</name>
<organism evidence="4 5">
    <name type="scientific">Geodia barretti</name>
    <name type="common">Barrett's horny sponge</name>
    <dbReference type="NCBI Taxonomy" id="519541"/>
    <lineage>
        <taxon>Eukaryota</taxon>
        <taxon>Metazoa</taxon>
        <taxon>Porifera</taxon>
        <taxon>Demospongiae</taxon>
        <taxon>Heteroscleromorpha</taxon>
        <taxon>Tetractinellida</taxon>
        <taxon>Astrophorina</taxon>
        <taxon>Geodiidae</taxon>
        <taxon>Geodia</taxon>
    </lineage>
</organism>
<accession>A0AA35RVD1</accession>
<evidence type="ECO:0000313" key="5">
    <source>
        <dbReference type="Proteomes" id="UP001174909"/>
    </source>
</evidence>
<evidence type="ECO:0000256" key="1">
    <source>
        <dbReference type="ARBA" id="ARBA00023186"/>
    </source>
</evidence>
<dbReference type="GO" id="GO:0043248">
    <property type="term" value="P:proteasome assembly"/>
    <property type="evidence" value="ECO:0007669"/>
    <property type="project" value="InterPro"/>
</dbReference>
<keyword evidence="4" id="KW-0647">Proteasome</keyword>
<evidence type="ECO:0000313" key="4">
    <source>
        <dbReference type="EMBL" id="CAI8017117.1"/>
    </source>
</evidence>
<keyword evidence="5" id="KW-1185">Reference proteome</keyword>
<keyword evidence="1" id="KW-0143">Chaperone</keyword>
<sequence length="138" mass="15192">MEMEGGRGGVTNISDKSGTTSYGVQDTLRYGYSSARDEISPAHPLEHVLASHAVREEALRMQILRDAQGSGVPLRMQMERSIVSRVQRLPPLQSSMIALETLTGMNTRLAPEDIFNPPSEALVTVNTHSAMQRKLNMN</sequence>
<evidence type="ECO:0000256" key="3">
    <source>
        <dbReference type="SAM" id="MobiDB-lite"/>
    </source>
</evidence>
<reference evidence="4" key="1">
    <citation type="submission" date="2023-03" db="EMBL/GenBank/DDBJ databases">
        <authorList>
            <person name="Steffen K."/>
            <person name="Cardenas P."/>
        </authorList>
    </citation>
    <scope>NUCLEOTIDE SEQUENCE</scope>
</reference>
<dbReference type="EMBL" id="CASHTH010001594">
    <property type="protein sequence ID" value="CAI8017117.1"/>
    <property type="molecule type" value="Genomic_DNA"/>
</dbReference>
<dbReference type="PANTHER" id="PTHR12828">
    <property type="entry name" value="PROTEASOME MATURATION PROTEIN UMP1"/>
    <property type="match status" value="1"/>
</dbReference>
<comment type="similarity">
    <text evidence="2">Belongs to the POMP/UMP1 family.</text>
</comment>
<evidence type="ECO:0000256" key="2">
    <source>
        <dbReference type="ARBA" id="ARBA00043974"/>
    </source>
</evidence>
<dbReference type="GO" id="GO:0005634">
    <property type="term" value="C:nucleus"/>
    <property type="evidence" value="ECO:0007669"/>
    <property type="project" value="TreeGrafter"/>
</dbReference>
<dbReference type="GO" id="GO:0005737">
    <property type="term" value="C:cytoplasm"/>
    <property type="evidence" value="ECO:0007669"/>
    <property type="project" value="TreeGrafter"/>
</dbReference>
<feature type="region of interest" description="Disordered" evidence="3">
    <location>
        <begin position="1"/>
        <end position="20"/>
    </location>
</feature>
<dbReference type="Pfam" id="PF05348">
    <property type="entry name" value="UMP1"/>
    <property type="match status" value="1"/>
</dbReference>
<dbReference type="PANTHER" id="PTHR12828:SF3">
    <property type="entry name" value="PROTEASOME MATURATION PROTEIN"/>
    <property type="match status" value="1"/>
</dbReference>